<dbReference type="SFLD" id="SFLDG01129">
    <property type="entry name" value="C1.5:_HAD__Beta-PGM__Phosphata"/>
    <property type="match status" value="1"/>
</dbReference>
<proteinExistence type="predicted"/>
<dbReference type="SUPFAM" id="SSF56784">
    <property type="entry name" value="HAD-like"/>
    <property type="match status" value="1"/>
</dbReference>
<dbReference type="GO" id="GO:0005829">
    <property type="term" value="C:cytosol"/>
    <property type="evidence" value="ECO:0007669"/>
    <property type="project" value="TreeGrafter"/>
</dbReference>
<dbReference type="PANTHER" id="PTHR43434:SF23">
    <property type="entry name" value="PHOSPHOGLYCOLATE PHOSPHATASE"/>
    <property type="match status" value="1"/>
</dbReference>
<dbReference type="InterPro" id="IPR041492">
    <property type="entry name" value="HAD_2"/>
</dbReference>
<dbReference type="NCBIfam" id="TIGR01549">
    <property type="entry name" value="HAD-SF-IA-v1"/>
    <property type="match status" value="1"/>
</dbReference>
<dbReference type="STRING" id="377629.TERTU_1379"/>
<organism evidence="5 6">
    <name type="scientific">Teredinibacter turnerae (strain ATCC 39867 / T7901)</name>
    <dbReference type="NCBI Taxonomy" id="377629"/>
    <lineage>
        <taxon>Bacteria</taxon>
        <taxon>Pseudomonadati</taxon>
        <taxon>Pseudomonadota</taxon>
        <taxon>Gammaproteobacteria</taxon>
        <taxon>Cellvibrionales</taxon>
        <taxon>Cellvibrionaceae</taxon>
        <taxon>Teredinibacter</taxon>
    </lineage>
</organism>
<name>C5BSI8_TERTT</name>
<dbReference type="GO" id="GO:0008967">
    <property type="term" value="F:phosphoglycolate phosphatase activity"/>
    <property type="evidence" value="ECO:0007669"/>
    <property type="project" value="UniProtKB-EC"/>
</dbReference>
<dbReference type="Pfam" id="PF13419">
    <property type="entry name" value="HAD_2"/>
    <property type="match status" value="1"/>
</dbReference>
<keyword evidence="1" id="KW-0479">Metal-binding</keyword>
<dbReference type="eggNOG" id="COG0546">
    <property type="taxonomic scope" value="Bacteria"/>
</dbReference>
<dbReference type="PRINTS" id="PR00413">
    <property type="entry name" value="HADHALOGNASE"/>
</dbReference>
<dbReference type="OrthoDB" id="9776368at2"/>
<evidence type="ECO:0000256" key="2">
    <source>
        <dbReference type="ARBA" id="ARBA00022801"/>
    </source>
</evidence>
<evidence type="ECO:0000256" key="4">
    <source>
        <dbReference type="ARBA" id="ARBA00023277"/>
    </source>
</evidence>
<dbReference type="RefSeq" id="WP_015819213.1">
    <property type="nucleotide sequence ID" value="NC_012997.1"/>
</dbReference>
<dbReference type="InterPro" id="IPR050155">
    <property type="entry name" value="HAD-like_hydrolase_sf"/>
</dbReference>
<dbReference type="Gene3D" id="1.10.150.240">
    <property type="entry name" value="Putative phosphatase, domain 2"/>
    <property type="match status" value="1"/>
</dbReference>
<dbReference type="SFLD" id="SFLDS00003">
    <property type="entry name" value="Haloacid_Dehalogenase"/>
    <property type="match status" value="1"/>
</dbReference>
<keyword evidence="6" id="KW-1185">Reference proteome</keyword>
<dbReference type="KEGG" id="ttu:TERTU_1379"/>
<protein>
    <submittedName>
        <fullName evidence="5">Phosphoglycolate phosphatase, bacterial</fullName>
        <ecNumber evidence="5">3.1.3.18</ecNumber>
    </submittedName>
</protein>
<dbReference type="InterPro" id="IPR036412">
    <property type="entry name" value="HAD-like_sf"/>
</dbReference>
<dbReference type="EC" id="3.1.3.18" evidence="5"/>
<accession>C5BSI8</accession>
<dbReference type="NCBIfam" id="TIGR01509">
    <property type="entry name" value="HAD-SF-IA-v3"/>
    <property type="match status" value="1"/>
</dbReference>
<sequence length="220" mass="24151">MSLKAVFFDLDGTLLDTAPNFVIAMNKMLERRDRAPITEQELRAVVSDGANAMLRLVFGATPDDADFPALRQEFLDCYLEDLASVTTAYPGIDSLIAELAARDLAWGIVTNKPATYAEPLMTFFDFASEPSALICPDHVAERKPAPDALLLACEQTGCSPDQAIYVGDHQRDIECGINAGMPTVAVGYGYIHTNDSHTCWNADHTVESANEIWPIVHRYL</sequence>
<dbReference type="Proteomes" id="UP000009080">
    <property type="component" value="Chromosome"/>
</dbReference>
<dbReference type="FunFam" id="3.40.50.1000:FF:000022">
    <property type="entry name" value="Phosphoglycolate phosphatase"/>
    <property type="match status" value="1"/>
</dbReference>
<reference evidence="5 6" key="1">
    <citation type="journal article" date="2009" name="PLoS ONE">
        <title>The complete genome of Teredinibacter turnerae T7901: an intracellular endosymbiont of marine wood-boring bivalves (shipworms).</title>
        <authorList>
            <person name="Yang J.C."/>
            <person name="Madupu R."/>
            <person name="Durkin A.S."/>
            <person name="Ekborg N.A."/>
            <person name="Pedamallu C.S."/>
            <person name="Hostetler J.B."/>
            <person name="Radune D."/>
            <person name="Toms B.S."/>
            <person name="Henrissat B."/>
            <person name="Coutinho P.M."/>
            <person name="Schwarz S."/>
            <person name="Field L."/>
            <person name="Trindade-Silva A.E."/>
            <person name="Soares C.A.G."/>
            <person name="Elshahawi S."/>
            <person name="Hanora A."/>
            <person name="Schmidt E.W."/>
            <person name="Haygood M.G."/>
            <person name="Posfai J."/>
            <person name="Benner J."/>
            <person name="Madinger C."/>
            <person name="Nove J."/>
            <person name="Anton B."/>
            <person name="Chaudhary K."/>
            <person name="Foster J."/>
            <person name="Holman A."/>
            <person name="Kumar S."/>
            <person name="Lessard P.A."/>
            <person name="Luyten Y.A."/>
            <person name="Slatko B."/>
            <person name="Wood N."/>
            <person name="Wu B."/>
            <person name="Teplitski M."/>
            <person name="Mougous J.D."/>
            <person name="Ward N."/>
            <person name="Eisen J.A."/>
            <person name="Badger J.H."/>
            <person name="Distel D.L."/>
        </authorList>
    </citation>
    <scope>NUCLEOTIDE SEQUENCE [LARGE SCALE GENOMIC DNA]</scope>
    <source>
        <strain evidence="6">ATCC 39867 / T7901</strain>
    </source>
</reference>
<dbReference type="InterPro" id="IPR006439">
    <property type="entry name" value="HAD-SF_hydro_IA"/>
</dbReference>
<keyword evidence="3" id="KW-0460">Magnesium</keyword>
<keyword evidence="2 5" id="KW-0378">Hydrolase</keyword>
<dbReference type="HOGENOM" id="CLU_045011_19_1_6"/>
<dbReference type="InterPro" id="IPR023214">
    <property type="entry name" value="HAD_sf"/>
</dbReference>
<evidence type="ECO:0000313" key="5">
    <source>
        <dbReference type="EMBL" id="ACR13100.1"/>
    </source>
</evidence>
<evidence type="ECO:0000256" key="3">
    <source>
        <dbReference type="ARBA" id="ARBA00022842"/>
    </source>
</evidence>
<dbReference type="InterPro" id="IPR023198">
    <property type="entry name" value="PGP-like_dom2"/>
</dbReference>
<dbReference type="EMBL" id="CP001614">
    <property type="protein sequence ID" value="ACR13100.1"/>
    <property type="molecule type" value="Genomic_DNA"/>
</dbReference>
<dbReference type="AlphaFoldDB" id="C5BSI8"/>
<dbReference type="GO" id="GO:0046872">
    <property type="term" value="F:metal ion binding"/>
    <property type="evidence" value="ECO:0007669"/>
    <property type="project" value="UniProtKB-KW"/>
</dbReference>
<dbReference type="PANTHER" id="PTHR43434">
    <property type="entry name" value="PHOSPHOGLYCOLATE PHOSPHATASE"/>
    <property type="match status" value="1"/>
</dbReference>
<dbReference type="Gene3D" id="3.40.50.1000">
    <property type="entry name" value="HAD superfamily/HAD-like"/>
    <property type="match status" value="1"/>
</dbReference>
<dbReference type="GO" id="GO:0006281">
    <property type="term" value="P:DNA repair"/>
    <property type="evidence" value="ECO:0007669"/>
    <property type="project" value="TreeGrafter"/>
</dbReference>
<gene>
    <name evidence="5" type="primary">gph</name>
    <name evidence="5" type="ordered locus">TERTU_1379</name>
</gene>
<evidence type="ECO:0000313" key="6">
    <source>
        <dbReference type="Proteomes" id="UP000009080"/>
    </source>
</evidence>
<keyword evidence="4" id="KW-0119">Carbohydrate metabolism</keyword>
<evidence type="ECO:0000256" key="1">
    <source>
        <dbReference type="ARBA" id="ARBA00022723"/>
    </source>
</evidence>
<dbReference type="SFLD" id="SFLDG01135">
    <property type="entry name" value="C1.5.6:_HAD__Beta-PGM__Phospha"/>
    <property type="match status" value="1"/>
</dbReference>